<gene>
    <name evidence="1" type="ORF">EWV40_10190</name>
</gene>
<comment type="caution">
    <text evidence="1">The sequence shown here is derived from an EMBL/GenBank/DDBJ whole genome shotgun (WGS) entry which is preliminary data.</text>
</comment>
<dbReference type="Proteomes" id="UP000320730">
    <property type="component" value="Unassembled WGS sequence"/>
</dbReference>
<name>A0A552LQ67_9CHRO</name>
<protein>
    <submittedName>
        <fullName evidence="1">Uncharacterized protein</fullName>
    </submittedName>
</protein>
<accession>A0A552LQ67</accession>
<evidence type="ECO:0000313" key="2">
    <source>
        <dbReference type="Proteomes" id="UP000320730"/>
    </source>
</evidence>
<proteinExistence type="predicted"/>
<reference evidence="1 2" key="1">
    <citation type="submission" date="2019-01" db="EMBL/GenBank/DDBJ databases">
        <title>Coherence of Microcystis species and biogeography revealed through population genomics.</title>
        <authorList>
            <person name="Perez-Carrascal O.M."/>
            <person name="Terrat Y."/>
            <person name="Giani A."/>
            <person name="Fortin N."/>
            <person name="Tromas N."/>
            <person name="Shapiro B.J."/>
        </authorList>
    </citation>
    <scope>NUCLEOTIDE SEQUENCE [LARGE SCALE GENOMIC DNA]</scope>
    <source>
        <strain evidence="1">Mf_WU_F_19750830_S460</strain>
    </source>
</reference>
<organism evidence="1 2">
    <name type="scientific">Microcystis flos-aquae Mf_WU_F_19750830_S460</name>
    <dbReference type="NCBI Taxonomy" id="2486237"/>
    <lineage>
        <taxon>Bacteria</taxon>
        <taxon>Bacillati</taxon>
        <taxon>Cyanobacteriota</taxon>
        <taxon>Cyanophyceae</taxon>
        <taxon>Oscillatoriophycideae</taxon>
        <taxon>Chroococcales</taxon>
        <taxon>Microcystaceae</taxon>
        <taxon>Microcystis</taxon>
    </lineage>
</organism>
<evidence type="ECO:0000313" key="1">
    <source>
        <dbReference type="EMBL" id="TRV22366.1"/>
    </source>
</evidence>
<dbReference type="AlphaFoldDB" id="A0A552LQ67"/>
<dbReference type="EMBL" id="SFAN01000083">
    <property type="protein sequence ID" value="TRV22366.1"/>
    <property type="molecule type" value="Genomic_DNA"/>
</dbReference>
<sequence length="59" mass="6476">MKISASAAAAKAASLFSLRKKPNLRAIRETALNQLSVISYQLSDVSFHCTDYCSLFTVH</sequence>